<reference evidence="1" key="1">
    <citation type="journal article" date="2020" name="Nature">
        <title>Giant virus diversity and host interactions through global metagenomics.</title>
        <authorList>
            <person name="Schulz F."/>
            <person name="Roux S."/>
            <person name="Paez-Espino D."/>
            <person name="Jungbluth S."/>
            <person name="Walsh D.A."/>
            <person name="Denef V.J."/>
            <person name="McMahon K.D."/>
            <person name="Konstantinidis K.T."/>
            <person name="Eloe-Fadrosh E.A."/>
            <person name="Kyrpides N.C."/>
            <person name="Woyke T."/>
        </authorList>
    </citation>
    <scope>NUCLEOTIDE SEQUENCE</scope>
    <source>
        <strain evidence="1">GVMAG-S-1021933-23</strain>
    </source>
</reference>
<dbReference type="EMBL" id="MN740593">
    <property type="protein sequence ID" value="QHS77616.1"/>
    <property type="molecule type" value="Genomic_DNA"/>
</dbReference>
<protein>
    <submittedName>
        <fullName evidence="1">Uncharacterized protein</fullName>
    </submittedName>
</protein>
<dbReference type="SUPFAM" id="SSF82185">
    <property type="entry name" value="Histone H3 K4-specific methyltransferase SET7/9 N-terminal domain"/>
    <property type="match status" value="1"/>
</dbReference>
<dbReference type="AlphaFoldDB" id="A0A6C0AD30"/>
<organism evidence="1">
    <name type="scientific">viral metagenome</name>
    <dbReference type="NCBI Taxonomy" id="1070528"/>
    <lineage>
        <taxon>unclassified sequences</taxon>
        <taxon>metagenomes</taxon>
        <taxon>organismal metagenomes</taxon>
    </lineage>
</organism>
<accession>A0A6C0AD30</accession>
<name>A0A6C0AD30_9ZZZZ</name>
<evidence type="ECO:0000313" key="1">
    <source>
        <dbReference type="EMBL" id="QHS77616.1"/>
    </source>
</evidence>
<proteinExistence type="predicted"/>
<sequence>MEKENIKILMETFMKEISKTIKYMENVHVRNQMAIFMKETLKMKKKHGKCILKYANKHIYEGEFKDDLPNK</sequence>